<reference evidence="6 7" key="1">
    <citation type="submission" date="2014-08" db="EMBL/GenBank/DDBJ databases">
        <title>Comparative genomics of the Paenibacillus odorifer group.</title>
        <authorList>
            <person name="den Bakker H.C."/>
            <person name="Tsai Y.-C."/>
            <person name="Martin N."/>
            <person name="Korlach J."/>
            <person name="Wiedmann M."/>
        </authorList>
    </citation>
    <scope>NUCLEOTIDE SEQUENCE [LARGE SCALE GENOMIC DNA]</scope>
    <source>
        <strain evidence="6 7">DSM 14472</strain>
    </source>
</reference>
<dbReference type="Pfam" id="PF14689">
    <property type="entry name" value="SPOB_a"/>
    <property type="match status" value="1"/>
</dbReference>
<dbReference type="SUPFAM" id="SSF55890">
    <property type="entry name" value="Sporulation response regulatory protein Spo0B"/>
    <property type="match status" value="1"/>
</dbReference>
<evidence type="ECO:0000313" key="6">
    <source>
        <dbReference type="EMBL" id="AIQ65142.1"/>
    </source>
</evidence>
<organism evidence="6 7">
    <name type="scientific">Paenibacillus stellifer</name>
    <dbReference type="NCBI Taxonomy" id="169760"/>
    <lineage>
        <taxon>Bacteria</taxon>
        <taxon>Bacillati</taxon>
        <taxon>Bacillota</taxon>
        <taxon>Bacilli</taxon>
        <taxon>Bacillales</taxon>
        <taxon>Paenibacillaceae</taxon>
        <taxon>Paenibacillus</taxon>
    </lineage>
</organism>
<feature type="transmembrane region" description="Helical" evidence="4">
    <location>
        <begin position="32"/>
        <end position="52"/>
    </location>
</feature>
<feature type="domain" description="SpoOB alpha-helical" evidence="5">
    <location>
        <begin position="66"/>
        <end position="118"/>
    </location>
</feature>
<evidence type="ECO:0000259" key="5">
    <source>
        <dbReference type="Pfam" id="PF14689"/>
    </source>
</evidence>
<dbReference type="Gene3D" id="1.10.287.130">
    <property type="match status" value="1"/>
</dbReference>
<keyword evidence="4" id="KW-0812">Transmembrane</keyword>
<keyword evidence="7" id="KW-1185">Reference proteome</keyword>
<dbReference type="HOGENOM" id="CLU_095307_0_0_9"/>
<protein>
    <recommendedName>
        <fullName evidence="5">SpoOB alpha-helical domain-containing protein</fullName>
    </recommendedName>
</protein>
<dbReference type="InterPro" id="IPR039506">
    <property type="entry name" value="SPOB_a"/>
</dbReference>
<dbReference type="GO" id="GO:0000155">
    <property type="term" value="F:phosphorelay sensor kinase activity"/>
    <property type="evidence" value="ECO:0007669"/>
    <property type="project" value="InterPro"/>
</dbReference>
<keyword evidence="2" id="KW-0808">Transferase</keyword>
<evidence type="ECO:0000256" key="3">
    <source>
        <dbReference type="ARBA" id="ARBA00022777"/>
    </source>
</evidence>
<keyword evidence="1" id="KW-0597">Phosphoprotein</keyword>
<evidence type="ECO:0000256" key="2">
    <source>
        <dbReference type="ARBA" id="ARBA00022679"/>
    </source>
</evidence>
<dbReference type="OrthoDB" id="2375606at2"/>
<dbReference type="KEGG" id="pste:PSTEL_20485"/>
<sequence>MKSWKMALGLSVASLAVPAAIAWVWPARWAALLAAAWGAGAVLAAAGAIRANGERERQRQERALQQAAIRTLNHHRHDWMNDLQVLYGYIQLNKPDKSVQTVERIKERIALDSRIAKLGIPSLVFFLQSYRTVGGSLELNVEVEEGLQLGDKLSPEAGDELTSAVIGAVRACQFGGTGSSGEPRQLSISFRQEDGDAVVAFCAEGEGLNSGTGFWELIVKNTAQSKLIRMERSGHNRTDLKLRLPIGM</sequence>
<evidence type="ECO:0000313" key="7">
    <source>
        <dbReference type="Proteomes" id="UP000029507"/>
    </source>
</evidence>
<evidence type="ECO:0000256" key="1">
    <source>
        <dbReference type="ARBA" id="ARBA00022553"/>
    </source>
</evidence>
<dbReference type="STRING" id="169760.PSTEL_20485"/>
<dbReference type="Proteomes" id="UP000029507">
    <property type="component" value="Chromosome"/>
</dbReference>
<keyword evidence="3" id="KW-0418">Kinase</keyword>
<dbReference type="EMBL" id="CP009286">
    <property type="protein sequence ID" value="AIQ65142.1"/>
    <property type="molecule type" value="Genomic_DNA"/>
</dbReference>
<gene>
    <name evidence="6" type="ORF">PSTEL_20485</name>
</gene>
<dbReference type="AlphaFoldDB" id="A0A089LW45"/>
<accession>A0A089LW45</accession>
<keyword evidence="4" id="KW-0472">Membrane</keyword>
<proteinExistence type="predicted"/>
<keyword evidence="4" id="KW-1133">Transmembrane helix</keyword>
<name>A0A089LW45_9BACL</name>
<dbReference type="InterPro" id="IPR016120">
    <property type="entry name" value="Sig_transdc_His_kin_SpoOB"/>
</dbReference>
<evidence type="ECO:0000256" key="4">
    <source>
        <dbReference type="SAM" id="Phobius"/>
    </source>
</evidence>